<dbReference type="NCBIfam" id="TIGR03534">
    <property type="entry name" value="RF_mod_PrmC"/>
    <property type="match status" value="1"/>
</dbReference>
<dbReference type="InterPro" id="IPR019874">
    <property type="entry name" value="RF_methyltr_PrmC"/>
</dbReference>
<dbReference type="EMBL" id="JBHLUN010000009">
    <property type="protein sequence ID" value="MFC0409489.1"/>
    <property type="molecule type" value="Genomic_DNA"/>
</dbReference>
<dbReference type="GO" id="GO:0032259">
    <property type="term" value="P:methylation"/>
    <property type="evidence" value="ECO:0007669"/>
    <property type="project" value="UniProtKB-KW"/>
</dbReference>
<dbReference type="Proteomes" id="UP001589865">
    <property type="component" value="Unassembled WGS sequence"/>
</dbReference>
<sequence>MECADPAGTVGAFLCRAGQHLRAAAIPQPRMEARMLLAHALNTDEAALLREPRQPVAPEAARDFAAMLERRLQGTPMAYLLGSAGFWTLDLETSPDTLIPRADTETLVEAALELPLDREAPLRILDLGTGTGALLLALLSELPRAFGIGVDLVEGAARLAGRNAARNGLAERAAFVTGSWDDALSGQFDLIVSNPPYIETDAIDGLMPEVSRHEPRTALDGGADGLVAYRLLAERLRDRLAPGGHAVLEIGSDQEVSVSGLFRGHGYEVLGCRRDLGGNPRALVLR</sequence>
<dbReference type="InterPro" id="IPR004556">
    <property type="entry name" value="HemK-like"/>
</dbReference>
<evidence type="ECO:0000256" key="3">
    <source>
        <dbReference type="ARBA" id="ARBA00022691"/>
    </source>
</evidence>
<comment type="caution">
    <text evidence="8">The sequence shown here is derived from an EMBL/GenBank/DDBJ whole genome shotgun (WGS) entry which is preliminary data.</text>
</comment>
<dbReference type="PANTHER" id="PTHR18895">
    <property type="entry name" value="HEMK METHYLTRANSFERASE"/>
    <property type="match status" value="1"/>
</dbReference>
<evidence type="ECO:0000256" key="4">
    <source>
        <dbReference type="ARBA" id="ARBA00048391"/>
    </source>
</evidence>
<feature type="binding site" evidence="5">
    <location>
        <begin position="194"/>
        <end position="197"/>
    </location>
    <ligand>
        <name>substrate</name>
    </ligand>
</feature>
<dbReference type="RefSeq" id="WP_377045229.1">
    <property type="nucleotide sequence ID" value="NZ_JBHLUN010000009.1"/>
</dbReference>
<feature type="domain" description="Methyltransferase small" evidence="6">
    <location>
        <begin position="119"/>
        <end position="202"/>
    </location>
</feature>
<comment type="catalytic activity">
    <reaction evidence="4 5">
        <text>L-glutaminyl-[peptide chain release factor] + S-adenosyl-L-methionine = N(5)-methyl-L-glutaminyl-[peptide chain release factor] + S-adenosyl-L-homocysteine + H(+)</text>
        <dbReference type="Rhea" id="RHEA:42896"/>
        <dbReference type="Rhea" id="RHEA-COMP:10271"/>
        <dbReference type="Rhea" id="RHEA-COMP:10272"/>
        <dbReference type="ChEBI" id="CHEBI:15378"/>
        <dbReference type="ChEBI" id="CHEBI:30011"/>
        <dbReference type="ChEBI" id="CHEBI:57856"/>
        <dbReference type="ChEBI" id="CHEBI:59789"/>
        <dbReference type="ChEBI" id="CHEBI:61891"/>
        <dbReference type="EC" id="2.1.1.297"/>
    </reaction>
</comment>
<dbReference type="NCBIfam" id="TIGR00536">
    <property type="entry name" value="hemK_fam"/>
    <property type="match status" value="1"/>
</dbReference>
<dbReference type="SUPFAM" id="SSF53335">
    <property type="entry name" value="S-adenosyl-L-methionine-dependent methyltransferases"/>
    <property type="match status" value="1"/>
</dbReference>
<evidence type="ECO:0000259" key="7">
    <source>
        <dbReference type="Pfam" id="PF17827"/>
    </source>
</evidence>
<evidence type="ECO:0000256" key="1">
    <source>
        <dbReference type="ARBA" id="ARBA00022603"/>
    </source>
</evidence>
<keyword evidence="2 5" id="KW-0808">Transferase</keyword>
<dbReference type="InterPro" id="IPR029063">
    <property type="entry name" value="SAM-dependent_MTases_sf"/>
</dbReference>
<dbReference type="Pfam" id="PF05175">
    <property type="entry name" value="MTS"/>
    <property type="match status" value="1"/>
</dbReference>
<dbReference type="InterPro" id="IPR007848">
    <property type="entry name" value="Small_mtfrase_dom"/>
</dbReference>
<dbReference type="InterPro" id="IPR050320">
    <property type="entry name" value="N5-glutamine_MTase"/>
</dbReference>
<protein>
    <recommendedName>
        <fullName evidence="5">Release factor glutamine methyltransferase</fullName>
        <shortName evidence="5">RF MTase</shortName>
        <ecNumber evidence="5">2.1.1.297</ecNumber>
    </recommendedName>
    <alternativeName>
        <fullName evidence="5">N5-glutamine methyltransferase PrmC</fullName>
    </alternativeName>
    <alternativeName>
        <fullName evidence="5">Protein-(glutamine-N5) MTase PrmC</fullName>
    </alternativeName>
    <alternativeName>
        <fullName evidence="5">Protein-glutamine N-methyltransferase PrmC</fullName>
    </alternativeName>
</protein>
<evidence type="ECO:0000313" key="9">
    <source>
        <dbReference type="Proteomes" id="UP001589865"/>
    </source>
</evidence>
<dbReference type="EC" id="2.1.1.297" evidence="5"/>
<dbReference type="HAMAP" id="MF_02126">
    <property type="entry name" value="RF_methyltr_PrmC"/>
    <property type="match status" value="1"/>
</dbReference>
<dbReference type="Pfam" id="PF17827">
    <property type="entry name" value="PrmC_N"/>
    <property type="match status" value="1"/>
</dbReference>
<comment type="function">
    <text evidence="5">Methylates the class 1 translation termination release factors RF1/PrfA and RF2/PrfB on the glutamine residue of the universally conserved GGQ motif.</text>
</comment>
<dbReference type="InterPro" id="IPR002052">
    <property type="entry name" value="DNA_methylase_N6_adenine_CS"/>
</dbReference>
<feature type="binding site" evidence="5">
    <location>
        <position position="194"/>
    </location>
    <ligand>
        <name>S-adenosyl-L-methionine</name>
        <dbReference type="ChEBI" id="CHEBI:59789"/>
    </ligand>
</feature>
<dbReference type="PROSITE" id="PS00092">
    <property type="entry name" value="N6_MTASE"/>
    <property type="match status" value="1"/>
</dbReference>
<keyword evidence="9" id="KW-1185">Reference proteome</keyword>
<proteinExistence type="inferred from homology"/>
<dbReference type="InterPro" id="IPR040758">
    <property type="entry name" value="PrmC_N"/>
</dbReference>
<dbReference type="CDD" id="cd02440">
    <property type="entry name" value="AdoMet_MTases"/>
    <property type="match status" value="1"/>
</dbReference>
<evidence type="ECO:0000313" key="8">
    <source>
        <dbReference type="EMBL" id="MFC0409489.1"/>
    </source>
</evidence>
<dbReference type="Gene3D" id="3.40.50.150">
    <property type="entry name" value="Vaccinia Virus protein VP39"/>
    <property type="match status" value="1"/>
</dbReference>
<dbReference type="PANTHER" id="PTHR18895:SF74">
    <property type="entry name" value="MTRF1L RELEASE FACTOR GLUTAMINE METHYLTRANSFERASE"/>
    <property type="match status" value="1"/>
</dbReference>
<feature type="binding site" evidence="5">
    <location>
        <position position="151"/>
    </location>
    <ligand>
        <name>S-adenosyl-L-methionine</name>
        <dbReference type="ChEBI" id="CHEBI:59789"/>
    </ligand>
</feature>
<reference evidence="8 9" key="1">
    <citation type="submission" date="2024-09" db="EMBL/GenBank/DDBJ databases">
        <authorList>
            <person name="Sun Q."/>
            <person name="Mori K."/>
        </authorList>
    </citation>
    <scope>NUCLEOTIDE SEQUENCE [LARGE SCALE GENOMIC DNA]</scope>
    <source>
        <strain evidence="8 9">TBRC 5777</strain>
    </source>
</reference>
<keyword evidence="3 5" id="KW-0949">S-adenosyl-L-methionine</keyword>
<comment type="similarity">
    <text evidence="5">Belongs to the protein N5-glutamine methyltransferase family. PrmC subfamily.</text>
</comment>
<feature type="binding site" evidence="5">
    <location>
        <position position="180"/>
    </location>
    <ligand>
        <name>S-adenosyl-L-methionine</name>
        <dbReference type="ChEBI" id="CHEBI:59789"/>
    </ligand>
</feature>
<evidence type="ECO:0000256" key="5">
    <source>
        <dbReference type="HAMAP-Rule" id="MF_02126"/>
    </source>
</evidence>
<feature type="binding site" evidence="5">
    <location>
        <begin position="128"/>
        <end position="132"/>
    </location>
    <ligand>
        <name>S-adenosyl-L-methionine</name>
        <dbReference type="ChEBI" id="CHEBI:59789"/>
    </ligand>
</feature>
<dbReference type="Gene3D" id="1.10.8.10">
    <property type="entry name" value="DNA helicase RuvA subunit, C-terminal domain"/>
    <property type="match status" value="1"/>
</dbReference>
<evidence type="ECO:0000256" key="2">
    <source>
        <dbReference type="ARBA" id="ARBA00022679"/>
    </source>
</evidence>
<evidence type="ECO:0000259" key="6">
    <source>
        <dbReference type="Pfam" id="PF05175"/>
    </source>
</evidence>
<accession>A0ABV6JUR0</accession>
<gene>
    <name evidence="5 8" type="primary">prmC</name>
    <name evidence="8" type="ORF">ACFFGY_14640</name>
</gene>
<organism evidence="8 9">
    <name type="scientific">Roseomonas elaeocarpi</name>
    <dbReference type="NCBI Taxonomy" id="907779"/>
    <lineage>
        <taxon>Bacteria</taxon>
        <taxon>Pseudomonadati</taxon>
        <taxon>Pseudomonadota</taxon>
        <taxon>Alphaproteobacteria</taxon>
        <taxon>Acetobacterales</taxon>
        <taxon>Roseomonadaceae</taxon>
        <taxon>Roseomonas</taxon>
    </lineage>
</organism>
<dbReference type="GO" id="GO:0102559">
    <property type="term" value="F:peptide chain release factor N(5)-glutamine methyltransferase activity"/>
    <property type="evidence" value="ECO:0007669"/>
    <property type="project" value="UniProtKB-EC"/>
</dbReference>
<feature type="domain" description="Release factor glutamine methyltransferase N-terminal" evidence="7">
    <location>
        <begin position="16"/>
        <end position="82"/>
    </location>
</feature>
<name>A0ABV6JUR0_9PROT</name>
<keyword evidence="1 5" id="KW-0489">Methyltransferase</keyword>